<accession>A0A4Z2F560</accession>
<feature type="domain" description="Ig-like" evidence="2">
    <location>
        <begin position="68"/>
        <end position="150"/>
    </location>
</feature>
<dbReference type="EMBL" id="SRLO01001641">
    <property type="protein sequence ID" value="TNN36249.1"/>
    <property type="molecule type" value="Genomic_DNA"/>
</dbReference>
<sequence length="161" mass="18113">MPLRDVNGQNKRCTELPWRVEGSTCRRQRFHTSRAASSAAGTAEHQPLQHRHRLSSFQRPLCGVSQDPVVTYLKQSKDRAWLRCVVRGAPPDLRLQWEDGSGTPLAAHQAAFPVGGVSDDLVLNVTVTQTDRYRCVATGRTGRRSEAETHVYIAGEFWCEW</sequence>
<feature type="region of interest" description="Disordered" evidence="1">
    <location>
        <begin position="31"/>
        <end position="50"/>
    </location>
</feature>
<proteinExistence type="predicted"/>
<comment type="caution">
    <text evidence="3">The sequence shown here is derived from an EMBL/GenBank/DDBJ whole genome shotgun (WGS) entry which is preliminary data.</text>
</comment>
<dbReference type="Proteomes" id="UP000314294">
    <property type="component" value="Unassembled WGS sequence"/>
</dbReference>
<keyword evidence="4" id="KW-1185">Reference proteome</keyword>
<evidence type="ECO:0000259" key="2">
    <source>
        <dbReference type="PROSITE" id="PS50835"/>
    </source>
</evidence>
<dbReference type="OrthoDB" id="9049620at2759"/>
<evidence type="ECO:0000313" key="4">
    <source>
        <dbReference type="Proteomes" id="UP000314294"/>
    </source>
</evidence>
<gene>
    <name evidence="3" type="ORF">EYF80_053582</name>
</gene>
<dbReference type="PROSITE" id="PS50835">
    <property type="entry name" value="IG_LIKE"/>
    <property type="match status" value="1"/>
</dbReference>
<protein>
    <recommendedName>
        <fullName evidence="2">Ig-like domain-containing protein</fullName>
    </recommendedName>
</protein>
<reference evidence="3 4" key="1">
    <citation type="submission" date="2019-03" db="EMBL/GenBank/DDBJ databases">
        <title>First draft genome of Liparis tanakae, snailfish: a comprehensive survey of snailfish specific genes.</title>
        <authorList>
            <person name="Kim W."/>
            <person name="Song I."/>
            <person name="Jeong J.-H."/>
            <person name="Kim D."/>
            <person name="Kim S."/>
            <person name="Ryu S."/>
            <person name="Song J.Y."/>
            <person name="Lee S.K."/>
        </authorList>
    </citation>
    <scope>NUCLEOTIDE SEQUENCE [LARGE SCALE GENOMIC DNA]</scope>
    <source>
        <tissue evidence="3">Muscle</tissue>
    </source>
</reference>
<dbReference type="InterPro" id="IPR007110">
    <property type="entry name" value="Ig-like_dom"/>
</dbReference>
<dbReference type="Gene3D" id="2.60.40.10">
    <property type="entry name" value="Immunoglobulins"/>
    <property type="match status" value="1"/>
</dbReference>
<dbReference type="InterPro" id="IPR013783">
    <property type="entry name" value="Ig-like_fold"/>
</dbReference>
<evidence type="ECO:0000256" key="1">
    <source>
        <dbReference type="SAM" id="MobiDB-lite"/>
    </source>
</evidence>
<organism evidence="3 4">
    <name type="scientific">Liparis tanakae</name>
    <name type="common">Tanaka's snailfish</name>
    <dbReference type="NCBI Taxonomy" id="230148"/>
    <lineage>
        <taxon>Eukaryota</taxon>
        <taxon>Metazoa</taxon>
        <taxon>Chordata</taxon>
        <taxon>Craniata</taxon>
        <taxon>Vertebrata</taxon>
        <taxon>Euteleostomi</taxon>
        <taxon>Actinopterygii</taxon>
        <taxon>Neopterygii</taxon>
        <taxon>Teleostei</taxon>
        <taxon>Neoteleostei</taxon>
        <taxon>Acanthomorphata</taxon>
        <taxon>Eupercaria</taxon>
        <taxon>Perciformes</taxon>
        <taxon>Cottioidei</taxon>
        <taxon>Cottales</taxon>
        <taxon>Liparidae</taxon>
        <taxon>Liparis</taxon>
    </lineage>
</organism>
<evidence type="ECO:0000313" key="3">
    <source>
        <dbReference type="EMBL" id="TNN36249.1"/>
    </source>
</evidence>
<dbReference type="InterPro" id="IPR036179">
    <property type="entry name" value="Ig-like_dom_sf"/>
</dbReference>
<name>A0A4Z2F560_9TELE</name>
<dbReference type="AlphaFoldDB" id="A0A4Z2F560"/>
<dbReference type="SUPFAM" id="SSF48726">
    <property type="entry name" value="Immunoglobulin"/>
    <property type="match status" value="1"/>
</dbReference>